<feature type="transmembrane region" description="Helical" evidence="5">
    <location>
        <begin position="9"/>
        <end position="29"/>
    </location>
</feature>
<evidence type="ECO:0000259" key="6">
    <source>
        <dbReference type="Pfam" id="PF03151"/>
    </source>
</evidence>
<organism evidence="7">
    <name type="scientific">Davidia involucrata</name>
    <name type="common">Dove tree</name>
    <dbReference type="NCBI Taxonomy" id="16924"/>
    <lineage>
        <taxon>Eukaryota</taxon>
        <taxon>Viridiplantae</taxon>
        <taxon>Streptophyta</taxon>
        <taxon>Embryophyta</taxon>
        <taxon>Tracheophyta</taxon>
        <taxon>Spermatophyta</taxon>
        <taxon>Magnoliopsida</taxon>
        <taxon>eudicotyledons</taxon>
        <taxon>Gunneridae</taxon>
        <taxon>Pentapetalae</taxon>
        <taxon>asterids</taxon>
        <taxon>Cornales</taxon>
        <taxon>Nyssaceae</taxon>
        <taxon>Davidia</taxon>
    </lineage>
</organism>
<dbReference type="AlphaFoldDB" id="A0A5B7AVZ2"/>
<dbReference type="InterPro" id="IPR037185">
    <property type="entry name" value="EmrE-like"/>
</dbReference>
<feature type="transmembrane region" description="Helical" evidence="5">
    <location>
        <begin position="102"/>
        <end position="122"/>
    </location>
</feature>
<evidence type="ECO:0000256" key="5">
    <source>
        <dbReference type="SAM" id="Phobius"/>
    </source>
</evidence>
<proteinExistence type="predicted"/>
<name>A0A5B7AVZ2_DAVIN</name>
<dbReference type="SUPFAM" id="SSF103481">
    <property type="entry name" value="Multidrug resistance efflux transporter EmrE"/>
    <property type="match status" value="1"/>
</dbReference>
<dbReference type="EMBL" id="GHES01030331">
    <property type="protein sequence ID" value="MPA60890.1"/>
    <property type="molecule type" value="Transcribed_RNA"/>
</dbReference>
<feature type="transmembrane region" description="Helical" evidence="5">
    <location>
        <begin position="41"/>
        <end position="61"/>
    </location>
</feature>
<reference evidence="7" key="1">
    <citation type="submission" date="2019-08" db="EMBL/GenBank/DDBJ databases">
        <title>Reference gene set and small RNA set construction with multiple tissues from Davidia involucrata Baill.</title>
        <authorList>
            <person name="Yang H."/>
            <person name="Zhou C."/>
            <person name="Li G."/>
            <person name="Wang J."/>
            <person name="Gao P."/>
            <person name="Wang M."/>
            <person name="Wang R."/>
            <person name="Zhao Y."/>
        </authorList>
    </citation>
    <scope>NUCLEOTIDE SEQUENCE</scope>
    <source>
        <tissue evidence="7">Mixed with DoveR01_LX</tissue>
    </source>
</reference>
<sequence>MEGEKKSSAISDVGAWAMNVVSSVGIIMANKQLISANGYDFSFATTLTGFHFAVTALVGLVSSTTGYSASKHVPLWELLWFSIVANMSITGMNLSLMLNSVGFYQISKLSMIPVVCMMEWILHNKHYSREVKMSVVVVVIGVGVCTVTDVKVNAKGFLCACIAVVSTSLQQITIGSLQKKYSIGSFELLSKTAPIQALSLLVFGPFIDYYLTGKFISNYKMSSGATLFILLSCSLAVFCNVSQYLCIGRFSATSFQVLGHMKTVCVLTLGWLLFDSELTFKNIMGMIIAVIGMVIYSWAVEIEKQSNTKIAHHAKNSLTEEELRLLKEGVENTPVKDTELGEFKG</sequence>
<feature type="transmembrane region" description="Helical" evidence="5">
    <location>
        <begin position="257"/>
        <end position="274"/>
    </location>
</feature>
<dbReference type="InterPro" id="IPR004853">
    <property type="entry name" value="Sugar_P_trans_dom"/>
</dbReference>
<dbReference type="PANTHER" id="PTHR11132">
    <property type="entry name" value="SOLUTE CARRIER FAMILY 35"/>
    <property type="match status" value="1"/>
</dbReference>
<evidence type="ECO:0000256" key="3">
    <source>
        <dbReference type="ARBA" id="ARBA00022989"/>
    </source>
</evidence>
<evidence type="ECO:0000256" key="1">
    <source>
        <dbReference type="ARBA" id="ARBA00004141"/>
    </source>
</evidence>
<dbReference type="InterPro" id="IPR050186">
    <property type="entry name" value="TPT_transporter"/>
</dbReference>
<feature type="transmembrane region" description="Helical" evidence="5">
    <location>
        <begin position="73"/>
        <end position="96"/>
    </location>
</feature>
<protein>
    <submittedName>
        <fullName evidence="7">Putative UDP-galactose transporter 2</fullName>
    </submittedName>
</protein>
<keyword evidence="2 5" id="KW-0812">Transmembrane</keyword>
<feature type="transmembrane region" description="Helical" evidence="5">
    <location>
        <begin position="227"/>
        <end position="245"/>
    </location>
</feature>
<feature type="domain" description="Sugar phosphate transporter" evidence="6">
    <location>
        <begin position="23"/>
        <end position="297"/>
    </location>
</feature>
<evidence type="ECO:0000256" key="2">
    <source>
        <dbReference type="ARBA" id="ARBA00022692"/>
    </source>
</evidence>
<evidence type="ECO:0000256" key="4">
    <source>
        <dbReference type="ARBA" id="ARBA00023136"/>
    </source>
</evidence>
<keyword evidence="3 5" id="KW-1133">Transmembrane helix</keyword>
<keyword evidence="4 5" id="KW-0472">Membrane</keyword>
<gene>
    <name evidence="7" type="ORF">Din_030331</name>
</gene>
<accession>A0A5B7AVZ2</accession>
<feature type="transmembrane region" description="Helical" evidence="5">
    <location>
        <begin position="280"/>
        <end position="299"/>
    </location>
</feature>
<dbReference type="GO" id="GO:0016020">
    <property type="term" value="C:membrane"/>
    <property type="evidence" value="ECO:0007669"/>
    <property type="project" value="UniProtKB-SubCell"/>
</dbReference>
<feature type="transmembrane region" description="Helical" evidence="5">
    <location>
        <begin position="188"/>
        <end position="207"/>
    </location>
</feature>
<dbReference type="Pfam" id="PF03151">
    <property type="entry name" value="TPT"/>
    <property type="match status" value="1"/>
</dbReference>
<evidence type="ECO:0000313" key="7">
    <source>
        <dbReference type="EMBL" id="MPA60890.1"/>
    </source>
</evidence>
<comment type="subcellular location">
    <subcellularLocation>
        <location evidence="1">Membrane</location>
        <topology evidence="1">Multi-pass membrane protein</topology>
    </subcellularLocation>
</comment>